<keyword evidence="1 7" id="KW-0853">WD repeat</keyword>
<dbReference type="Gene3D" id="3.40.50.300">
    <property type="entry name" value="P-loop containing nucleotide triphosphate hydrolases"/>
    <property type="match status" value="1"/>
</dbReference>
<dbReference type="GO" id="GO:0005634">
    <property type="term" value="C:nucleus"/>
    <property type="evidence" value="ECO:0007669"/>
    <property type="project" value="TreeGrafter"/>
</dbReference>
<evidence type="ECO:0000256" key="3">
    <source>
        <dbReference type="ARBA" id="ARBA00023054"/>
    </source>
</evidence>
<feature type="repeat" description="WD" evidence="7">
    <location>
        <begin position="1247"/>
        <end position="1288"/>
    </location>
</feature>
<organism evidence="9 10">
    <name type="scientific">Trichoderma lentiforme</name>
    <dbReference type="NCBI Taxonomy" id="1567552"/>
    <lineage>
        <taxon>Eukaryota</taxon>
        <taxon>Fungi</taxon>
        <taxon>Dikarya</taxon>
        <taxon>Ascomycota</taxon>
        <taxon>Pezizomycotina</taxon>
        <taxon>Sordariomycetes</taxon>
        <taxon>Hypocreomycetidae</taxon>
        <taxon>Hypocreales</taxon>
        <taxon>Hypocreaceae</taxon>
        <taxon>Trichoderma</taxon>
    </lineage>
</organism>
<comment type="similarity">
    <text evidence="4">Belongs to the WD repeat MDV1/CAF4 family.</text>
</comment>
<dbReference type="PROSITE" id="PS50837">
    <property type="entry name" value="NACHT"/>
    <property type="match status" value="1"/>
</dbReference>
<dbReference type="InterPro" id="IPR020472">
    <property type="entry name" value="WD40_PAC1"/>
</dbReference>
<dbReference type="InterPro" id="IPR011041">
    <property type="entry name" value="Quinoprot_gluc/sorb_DH_b-prop"/>
</dbReference>
<feature type="repeat" description="WD" evidence="7">
    <location>
        <begin position="1034"/>
        <end position="1075"/>
    </location>
</feature>
<dbReference type="InterPro" id="IPR000845">
    <property type="entry name" value="Nucleoside_phosphorylase_d"/>
</dbReference>
<dbReference type="EMBL" id="QLNT01000003">
    <property type="protein sequence ID" value="KAF3075688.1"/>
    <property type="molecule type" value="Genomic_DNA"/>
</dbReference>
<evidence type="ECO:0000256" key="7">
    <source>
        <dbReference type="PROSITE-ProRule" id="PRU00221"/>
    </source>
</evidence>
<dbReference type="PROSITE" id="PS50294">
    <property type="entry name" value="WD_REPEATS_REGION"/>
    <property type="match status" value="4"/>
</dbReference>
<dbReference type="Pfam" id="PF24883">
    <property type="entry name" value="NPHP3_N"/>
    <property type="match status" value="1"/>
</dbReference>
<evidence type="ECO:0000313" key="10">
    <source>
        <dbReference type="Proteomes" id="UP000801864"/>
    </source>
</evidence>
<name>A0A9P4XNA0_9HYPO</name>
<dbReference type="GO" id="GO:1990234">
    <property type="term" value="C:transferase complex"/>
    <property type="evidence" value="ECO:0007669"/>
    <property type="project" value="UniProtKB-ARBA"/>
</dbReference>
<dbReference type="Gene3D" id="3.40.50.1580">
    <property type="entry name" value="Nucleoside phosphorylase domain"/>
    <property type="match status" value="1"/>
</dbReference>
<keyword evidence="10" id="KW-1185">Reference proteome</keyword>
<keyword evidence="2" id="KW-0677">Repeat</keyword>
<dbReference type="InterPro" id="IPR056884">
    <property type="entry name" value="NPHP3-like_N"/>
</dbReference>
<dbReference type="Pfam" id="PF00400">
    <property type="entry name" value="WD40"/>
    <property type="match status" value="6"/>
</dbReference>
<dbReference type="PANTHER" id="PTHR22847:SF637">
    <property type="entry name" value="WD REPEAT DOMAIN 5B"/>
    <property type="match status" value="1"/>
</dbReference>
<dbReference type="SUPFAM" id="SSF53167">
    <property type="entry name" value="Purine and uridine phosphorylases"/>
    <property type="match status" value="1"/>
</dbReference>
<dbReference type="Gene3D" id="2.130.10.10">
    <property type="entry name" value="YVTN repeat-like/Quinoprotein amine dehydrogenase"/>
    <property type="match status" value="4"/>
</dbReference>
<feature type="repeat" description="WD" evidence="7">
    <location>
        <begin position="1205"/>
        <end position="1246"/>
    </location>
</feature>
<feature type="repeat" description="WD" evidence="7">
    <location>
        <begin position="1331"/>
        <end position="1372"/>
    </location>
</feature>
<dbReference type="InterPro" id="IPR035994">
    <property type="entry name" value="Nucleoside_phosphorylase_sf"/>
</dbReference>
<reference evidence="9 10" key="1">
    <citation type="submission" date="2018-06" db="EMBL/GenBank/DDBJ databases">
        <title>Genome analysis of cellulolytic fungus Trichoderma lentiforme CFAM-422.</title>
        <authorList>
            <person name="Steindorff A.S."/>
            <person name="Formighieri E.F."/>
            <person name="Midorikawa G.E.O."/>
            <person name="Tamietti M.S."/>
            <person name="Ramos E.Z."/>
            <person name="Silva A.S."/>
            <person name="Bon E.P.S."/>
            <person name="Mendes T.D."/>
            <person name="Damaso M.C.T."/>
            <person name="Favaro L.C.L."/>
        </authorList>
    </citation>
    <scope>NUCLEOTIDE SEQUENCE [LARGE SCALE GENOMIC DNA]</scope>
    <source>
        <strain evidence="9 10">CFAM-422</strain>
    </source>
</reference>
<gene>
    <name evidence="9" type="ORF">CFAM422_001908</name>
</gene>
<dbReference type="InterPro" id="IPR036322">
    <property type="entry name" value="WD40_repeat_dom_sf"/>
</dbReference>
<keyword evidence="3" id="KW-0175">Coiled coil</keyword>
<dbReference type="PANTHER" id="PTHR22847">
    <property type="entry name" value="WD40 REPEAT PROTEIN"/>
    <property type="match status" value="1"/>
</dbReference>
<dbReference type="CDD" id="cd00200">
    <property type="entry name" value="WD40"/>
    <property type="match status" value="2"/>
</dbReference>
<dbReference type="Pfam" id="PF01048">
    <property type="entry name" value="PNP_UDP_1"/>
    <property type="match status" value="1"/>
</dbReference>
<dbReference type="PROSITE" id="PS50082">
    <property type="entry name" value="WD_REPEATS_2"/>
    <property type="match status" value="7"/>
</dbReference>
<dbReference type="InterPro" id="IPR007111">
    <property type="entry name" value="NACHT_NTPase"/>
</dbReference>
<dbReference type="SUPFAM" id="SSF50952">
    <property type="entry name" value="Soluble quinoprotein glucose dehydrogenase"/>
    <property type="match status" value="1"/>
</dbReference>
<dbReference type="Proteomes" id="UP000801864">
    <property type="component" value="Unassembled WGS sequence"/>
</dbReference>
<feature type="repeat" description="WD" evidence="7">
    <location>
        <begin position="960"/>
        <end position="991"/>
    </location>
</feature>
<protein>
    <recommendedName>
        <fullName evidence="5">Mitochondrial division protein 1</fullName>
    </recommendedName>
</protein>
<dbReference type="SUPFAM" id="SSF50978">
    <property type="entry name" value="WD40 repeat-like"/>
    <property type="match status" value="1"/>
</dbReference>
<evidence type="ECO:0000256" key="1">
    <source>
        <dbReference type="ARBA" id="ARBA00022574"/>
    </source>
</evidence>
<evidence type="ECO:0000259" key="8">
    <source>
        <dbReference type="PROSITE" id="PS50837"/>
    </source>
</evidence>
<evidence type="ECO:0000256" key="2">
    <source>
        <dbReference type="ARBA" id="ARBA00022737"/>
    </source>
</evidence>
<comment type="caution">
    <text evidence="9">The sequence shown here is derived from an EMBL/GenBank/DDBJ whole genome shotgun (WGS) entry which is preliminary data.</text>
</comment>
<feature type="repeat" description="WD" evidence="7">
    <location>
        <begin position="992"/>
        <end position="1033"/>
    </location>
</feature>
<feature type="domain" description="NACHT" evidence="8">
    <location>
        <begin position="428"/>
        <end position="651"/>
    </location>
</feature>
<evidence type="ECO:0000256" key="5">
    <source>
        <dbReference type="ARBA" id="ARBA00039789"/>
    </source>
</evidence>
<dbReference type="InterPro" id="IPR015943">
    <property type="entry name" value="WD40/YVTN_repeat-like_dom_sf"/>
</dbReference>
<accession>A0A9P4XNA0</accession>
<proteinExistence type="inferred from homology"/>
<comment type="function">
    <text evidence="6">Involved in mitochondrial fission. Acts as an adapter protein required to form mitochondrial fission complexes. Formation of these complexes is required to promote constriction and fission of the mitochondrial compartment at a late step in mitochondrial division.</text>
</comment>
<dbReference type="PRINTS" id="PR00320">
    <property type="entry name" value="GPROTEINBRPT"/>
</dbReference>
<dbReference type="GO" id="GO:0003824">
    <property type="term" value="F:catalytic activity"/>
    <property type="evidence" value="ECO:0007669"/>
    <property type="project" value="InterPro"/>
</dbReference>
<dbReference type="InterPro" id="IPR001680">
    <property type="entry name" value="WD40_rpt"/>
</dbReference>
<dbReference type="GO" id="GO:0009116">
    <property type="term" value="P:nucleoside metabolic process"/>
    <property type="evidence" value="ECO:0007669"/>
    <property type="project" value="InterPro"/>
</dbReference>
<evidence type="ECO:0000313" key="9">
    <source>
        <dbReference type="EMBL" id="KAF3075688.1"/>
    </source>
</evidence>
<dbReference type="SUPFAM" id="SSF52540">
    <property type="entry name" value="P-loop containing nucleoside triphosphate hydrolases"/>
    <property type="match status" value="1"/>
</dbReference>
<dbReference type="InterPro" id="IPR027417">
    <property type="entry name" value="P-loop_NTPase"/>
</dbReference>
<feature type="repeat" description="WD" evidence="7">
    <location>
        <begin position="1076"/>
        <end position="1117"/>
    </location>
</feature>
<evidence type="ECO:0000256" key="4">
    <source>
        <dbReference type="ARBA" id="ARBA00038415"/>
    </source>
</evidence>
<evidence type="ECO:0000256" key="6">
    <source>
        <dbReference type="ARBA" id="ARBA00043913"/>
    </source>
</evidence>
<dbReference type="SMART" id="SM00320">
    <property type="entry name" value="WD40"/>
    <property type="match status" value="12"/>
</dbReference>
<sequence>MASPPFSRDEFEVALVCALPFEYDAVSLLFDEFWDEDGDRYGRAIGDLNTYTTGRFGNFDVVLVLLPNTGNVSAASATASLRSSYPGLRLVILTGICGGAPFSGTGDEILLGDVIISRTVIQYDYGRQYPDDFKARDTTEDILGRPNKDIRGLVTFLETELARERLEKRATVFLKQIQDLPPKGNRRRADIYKYPGARSDRLFEANYHHKHYLSSQCICAKCHEWEDAVCEESRDSACDVVGCDDQHIIKRKRLETIRASKQQGFCEESQTPSIFIGRFGSSDRVLKSGKHRDEIAKHYDVLAFETEAAGVWDELPCIIVKGISNYADGHGNKHWQDFAAATAACVTKALMERYTRTDKTFRTQIEQQMKELMENKESNQCLQDLRQTDPRDDKTRIQRTKGHLLKDSYRWILDHADFKEWWYDSQYGLLWIKGDPGKGKTMLLCGIIDEIGDSTATQCLSYFFCQATELQLSNATAVLRGLIYMIITQRPALISHVRKKYDHSGKKLFEDGNNWEALSKILLAILNDPSLTDAILIIDALDECVGGLPHLLEFINQASCSGRAKWIVSSRNWPIIEESLDDAMHGVRLCLELNETLVSAAVQSFIRYKVQHLTKKKSYDQDTQIEIEQYLMSNAHGTFLWVALVCQELADPRVRKRHTLQRLKSYPSGLDPLYKRMMQNIYDSLDAEICRQILAITSVVYRPITLSELSSLMESHNDDNCDELKDLIGFCGSFLTIREETIYFIHQSAKDFLLEKVPDQILALGIEHQHHTIFSRSLNQLSKILHRDIYSLSLPGFSIEHVSSPDPDPLAPIRYSCIYWVDHLIASEYTRELSHEKMPRIEDMINTFFERKYLFWLEALSLLRSMSEGVLAMHKLEKLQMPQLTELLEDANQFIRSHRQVIESTPLQVYASALVFSPSQSRVRRLFVAEEPKWILTKPITDKRWHAYLQHTLESNSQMVAFSHDSALIASGSWDRTIRLWRTSAGDCVRELEGHNGEIVSIAFSHDSKLIVSGSQDGTIRLWCTSTGNCLRVLMSHRSRITSVVFSHGSALIVSASLGGKIQLWSTSTGDCVRDFEVFDSNITALAFSPDSALVASYSDSGIIQLWRTTTGECTPAPTRPHKVIQYDHGVQSVAFSHEPAPITLADADTCLWDVETANGLCIATSNRLEAAVFSHDAKLIAVSPDTNNTLQIWHTATCKCVHELQGHRDRIMAVAFSHDSKLIASGSTDNTIRVWSVDTGSCVQVLKGHRNYINSVAFSHDSKLIASASEDDTTRLWRVNTNGFQQEDPEVIKTGGTIFVFSNDSTLVASVSDEIISLWCPHTGKCTQELNGQGDIVALIAFSHDTALIASISYYGSARLWRTDTGDCVQKLQRLDKSGKWLPGSVAFSHDSAIIAASSPNDHNIQVWSVVDGNFLFELPSAYPCPFVFSHDSALIASHLKTGRVGLWCTTTGDLVQELQSNFEDPIQEIVFSCDSALLAAIVGNKLELWRVASGECIRTLQTPDNDTLRLVTMSHDSTLVAALLGDRNIIAVWRVDTGNLVQCNELQWSFGRYPGDLSFEKDKLQILTSIGLVAIDSTGGSDNLQNPLPPHFVGPSISSDGSWITWNTNDNILRLPGEFKISDYAISGSTVAIRSKLGRPIFIRLSANELSNLYGEDDDS</sequence>